<dbReference type="EMBL" id="QTUA01000001">
    <property type="protein sequence ID" value="REF30696.1"/>
    <property type="molecule type" value="Genomic_DNA"/>
</dbReference>
<comment type="caution">
    <text evidence="1">The sequence shown here is derived from an EMBL/GenBank/DDBJ whole genome shotgun (WGS) entry which is preliminary data.</text>
</comment>
<evidence type="ECO:0008006" key="3">
    <source>
        <dbReference type="Google" id="ProtNLM"/>
    </source>
</evidence>
<dbReference type="Gene3D" id="3.40.50.1820">
    <property type="entry name" value="alpha/beta hydrolase"/>
    <property type="match status" value="1"/>
</dbReference>
<proteinExistence type="predicted"/>
<dbReference type="OrthoDB" id="9770107at2"/>
<dbReference type="AlphaFoldDB" id="A0A3D9UN29"/>
<evidence type="ECO:0000313" key="2">
    <source>
        <dbReference type="Proteomes" id="UP000256253"/>
    </source>
</evidence>
<keyword evidence="2" id="KW-1185">Reference proteome</keyword>
<organism evidence="1 2">
    <name type="scientific">Calidifontibacter indicus</name>
    <dbReference type="NCBI Taxonomy" id="419650"/>
    <lineage>
        <taxon>Bacteria</taxon>
        <taxon>Bacillati</taxon>
        <taxon>Actinomycetota</taxon>
        <taxon>Actinomycetes</taxon>
        <taxon>Micrococcales</taxon>
        <taxon>Dermacoccaceae</taxon>
        <taxon>Calidifontibacter</taxon>
    </lineage>
</organism>
<evidence type="ECO:0000313" key="1">
    <source>
        <dbReference type="EMBL" id="REF30696.1"/>
    </source>
</evidence>
<dbReference type="RefSeq" id="WP_115922647.1">
    <property type="nucleotide sequence ID" value="NZ_QTUA01000001.1"/>
</dbReference>
<dbReference type="Proteomes" id="UP000256253">
    <property type="component" value="Unassembled WGS sequence"/>
</dbReference>
<accession>A0A3D9UN29</accession>
<protein>
    <recommendedName>
        <fullName evidence="3">Serine carboxypeptidase</fullName>
    </recommendedName>
</protein>
<sequence length="132" mass="14717">MLKGRKPSGFHGFTADLESVAEIIRQWVSDQGRWLSTKFLIGESYGTTRAAGLAQLLQDDGMYLNGLMLNGATPFTAAEDSLAHLAIARERHDDIEHHYYPAGHMMHVHEPSRVQQSADLRDFVRRRSGGPA</sequence>
<gene>
    <name evidence="1" type="ORF">DFJ65_1711</name>
</gene>
<reference evidence="1 2" key="1">
    <citation type="submission" date="2018-08" db="EMBL/GenBank/DDBJ databases">
        <title>Sequencing the genomes of 1000 actinobacteria strains.</title>
        <authorList>
            <person name="Klenk H.-P."/>
        </authorList>
    </citation>
    <scope>NUCLEOTIDE SEQUENCE [LARGE SCALE GENOMIC DNA]</scope>
    <source>
        <strain evidence="1 2">DSM 22967</strain>
    </source>
</reference>
<dbReference type="SUPFAM" id="SSF53474">
    <property type="entry name" value="alpha/beta-Hydrolases"/>
    <property type="match status" value="1"/>
</dbReference>
<name>A0A3D9UN29_9MICO</name>
<dbReference type="InterPro" id="IPR029058">
    <property type="entry name" value="AB_hydrolase_fold"/>
</dbReference>